<dbReference type="Proteomes" id="UP000095085">
    <property type="component" value="Unassembled WGS sequence"/>
</dbReference>
<dbReference type="GO" id="GO:0106004">
    <property type="term" value="P:tRNA (guanine-N7)-methylation"/>
    <property type="evidence" value="ECO:0007669"/>
    <property type="project" value="UniProtKB-UniRule"/>
</dbReference>
<dbReference type="GO" id="GO:0005634">
    <property type="term" value="C:nucleus"/>
    <property type="evidence" value="ECO:0007669"/>
    <property type="project" value="UniProtKB-SubCell"/>
</dbReference>
<keyword evidence="7" id="KW-0489">Methyltransferase</keyword>
<dbReference type="SMART" id="SM00320">
    <property type="entry name" value="WD40"/>
    <property type="match status" value="3"/>
</dbReference>
<evidence type="ECO:0000256" key="6">
    <source>
        <dbReference type="HAMAP-Rule" id="MF_03056"/>
    </source>
</evidence>
<dbReference type="GO" id="GO:0106143">
    <property type="term" value="C:tRNA (m7G46) methyltransferase complex"/>
    <property type="evidence" value="ECO:0007669"/>
    <property type="project" value="EnsemblFungi"/>
</dbReference>
<comment type="subcellular location">
    <subcellularLocation>
        <location evidence="1 6">Nucleus</location>
    </subcellularLocation>
</comment>
<keyword evidence="8" id="KW-1185">Reference proteome</keyword>
<accession>A0A1E4RGM0</accession>
<name>A0A1E4RGM0_9ASCO</name>
<dbReference type="SUPFAM" id="SSF50978">
    <property type="entry name" value="WD40 repeat-like"/>
    <property type="match status" value="1"/>
</dbReference>
<dbReference type="GeneID" id="30994310"/>
<dbReference type="UniPathway" id="UPA00989"/>
<dbReference type="HAMAP" id="MF_03056">
    <property type="entry name" value="TRM82"/>
    <property type="match status" value="1"/>
</dbReference>
<dbReference type="InterPro" id="IPR036322">
    <property type="entry name" value="WD40_repeat_dom_sf"/>
</dbReference>
<dbReference type="InterPro" id="IPR015943">
    <property type="entry name" value="WD40/YVTN_repeat-like_dom_sf"/>
</dbReference>
<dbReference type="PANTHER" id="PTHR16288">
    <property type="entry name" value="WD40 REPEAT PROTEIN 4"/>
    <property type="match status" value="1"/>
</dbReference>
<comment type="similarity">
    <text evidence="6">Belongs to the WD repeat TRM82 family.</text>
</comment>
<evidence type="ECO:0000256" key="5">
    <source>
        <dbReference type="ARBA" id="ARBA00023242"/>
    </source>
</evidence>
<dbReference type="AlphaFoldDB" id="A0A1E4RGM0"/>
<evidence type="ECO:0000256" key="3">
    <source>
        <dbReference type="ARBA" id="ARBA00022694"/>
    </source>
</evidence>
<dbReference type="STRING" id="984485.A0A1E4RGM0"/>
<keyword evidence="7" id="KW-0808">Transferase</keyword>
<evidence type="ECO:0000256" key="2">
    <source>
        <dbReference type="ARBA" id="ARBA00022574"/>
    </source>
</evidence>
<keyword evidence="2 6" id="KW-0853">WD repeat</keyword>
<keyword evidence="4 6" id="KW-0677">Repeat</keyword>
<dbReference type="Gene3D" id="2.130.10.10">
    <property type="entry name" value="YVTN repeat-like/Quinoprotein amine dehydrogenase"/>
    <property type="match status" value="1"/>
</dbReference>
<keyword evidence="5 6" id="KW-0539">Nucleus</keyword>
<dbReference type="GO" id="GO:0005829">
    <property type="term" value="C:cytosol"/>
    <property type="evidence" value="ECO:0007669"/>
    <property type="project" value="EnsemblFungi"/>
</dbReference>
<dbReference type="RefSeq" id="XP_020075476.1">
    <property type="nucleotide sequence ID" value="XM_020219760.1"/>
</dbReference>
<evidence type="ECO:0000256" key="4">
    <source>
        <dbReference type="ARBA" id="ARBA00022737"/>
    </source>
</evidence>
<dbReference type="InterPro" id="IPR001680">
    <property type="entry name" value="WD40_rpt"/>
</dbReference>
<reference evidence="8" key="1">
    <citation type="submission" date="2016-05" db="EMBL/GenBank/DDBJ databases">
        <title>Comparative genomics of biotechnologically important yeasts.</title>
        <authorList>
            <consortium name="DOE Joint Genome Institute"/>
            <person name="Riley R."/>
            <person name="Haridas S."/>
            <person name="Wolfe K.H."/>
            <person name="Lopes M.R."/>
            <person name="Hittinger C.T."/>
            <person name="Goker M."/>
            <person name="Salamov A."/>
            <person name="Wisecaver J."/>
            <person name="Long T.M."/>
            <person name="Aerts A.L."/>
            <person name="Barry K."/>
            <person name="Choi C."/>
            <person name="Clum A."/>
            <person name="Coughlan A.Y."/>
            <person name="Deshpande S."/>
            <person name="Douglass A.P."/>
            <person name="Hanson S.J."/>
            <person name="Klenk H.-P."/>
            <person name="Labutti K."/>
            <person name="Lapidus A."/>
            <person name="Lindquist E."/>
            <person name="Lipzen A."/>
            <person name="Meier-Kolthoff J.P."/>
            <person name="Ohm R.A."/>
            <person name="Otillar R.P."/>
            <person name="Pangilinan J."/>
            <person name="Peng Y."/>
            <person name="Rokas A."/>
            <person name="Rosa C.A."/>
            <person name="Scheuner C."/>
            <person name="Sibirny A.A."/>
            <person name="Slot J.C."/>
            <person name="Stielow J.B."/>
            <person name="Sun H."/>
            <person name="Kurtzman C.P."/>
            <person name="Blackwell M."/>
            <person name="Grigoriev I.V."/>
            <person name="Jeffries T.W."/>
        </authorList>
    </citation>
    <scope>NUCLEOTIDE SEQUENCE [LARGE SCALE GENOMIC DNA]</scope>
    <source>
        <strain evidence="8">NRRL Y-1933</strain>
    </source>
</reference>
<gene>
    <name evidence="7" type="ORF">HYPBUDRAFT_140708</name>
</gene>
<organism evidence="7 8">
    <name type="scientific">Hyphopichia burtonii NRRL Y-1933</name>
    <dbReference type="NCBI Taxonomy" id="984485"/>
    <lineage>
        <taxon>Eukaryota</taxon>
        <taxon>Fungi</taxon>
        <taxon>Dikarya</taxon>
        <taxon>Ascomycota</taxon>
        <taxon>Saccharomycotina</taxon>
        <taxon>Pichiomycetes</taxon>
        <taxon>Debaryomycetaceae</taxon>
        <taxon>Hyphopichia</taxon>
    </lineage>
</organism>
<keyword evidence="3 6" id="KW-0819">tRNA processing</keyword>
<protein>
    <submittedName>
        <fullName evidence="7">Guanine-N(7)--methyltransferase subunit TRM82</fullName>
    </submittedName>
</protein>
<comment type="pathway">
    <text evidence="6">tRNA modification; N(7)-methylguanine-tRNA biosynthesis.</text>
</comment>
<evidence type="ECO:0000313" key="8">
    <source>
        <dbReference type="Proteomes" id="UP000095085"/>
    </source>
</evidence>
<dbReference type="GO" id="GO:0008047">
    <property type="term" value="F:enzyme activator activity"/>
    <property type="evidence" value="ECO:0007669"/>
    <property type="project" value="EnsemblFungi"/>
</dbReference>
<dbReference type="InterPro" id="IPR028884">
    <property type="entry name" value="Trm82"/>
</dbReference>
<dbReference type="GO" id="GO:0008168">
    <property type="term" value="F:methyltransferase activity"/>
    <property type="evidence" value="ECO:0007669"/>
    <property type="project" value="UniProtKB-KW"/>
</dbReference>
<sequence length="438" mass="49693">MKHPYQITVTDKSGDHLFVSVKNHLYAFNLKTGAVVGSWVDTVDISVPLKKQQEDKIKVLEQEALKKDSNEDEESASKKLKNANGIKIPKIPVPGPGAPPIYNYVRSLTLSNNGRYLIGTTDSDKAAVIFNVDFSEENCLKLMKRQIFPKRPCAVSTSADDSTLIVADKFGDVYSIPIDTSEPVDEKSLVPILGHVSMLSDVLVAQHNNKQFILTGDRDEHIRITNYPRTYVVKNWLFGHREFVSNLHIPSFDPSILISGGGDDYLAIWKWHENKLLSKVQLRDLIQPFLNDSHLPPERFLKDDSPKEISIVKILTYANPKSNEKLLVVLCENTNCILTFKLDENEFSATHKQTFETKYPLIDITLYQDTILATLDIESEDNLIELYNFDVDSVLNDSSKENLSLINSISLANNCDVESRKDFYPLYYINSLRKRSEH</sequence>
<dbReference type="OrthoDB" id="339900at2759"/>
<dbReference type="EMBL" id="KV454542">
    <property type="protein sequence ID" value="ODV66409.1"/>
    <property type="molecule type" value="Genomic_DNA"/>
</dbReference>
<dbReference type="PANTHER" id="PTHR16288:SF0">
    <property type="entry name" value="TRNA (GUANINE-N(7)-)-METHYLTRANSFERASE NON-CATALYTIC SUBUNIT WDR4"/>
    <property type="match status" value="1"/>
</dbReference>
<evidence type="ECO:0000256" key="1">
    <source>
        <dbReference type="ARBA" id="ARBA00004123"/>
    </source>
</evidence>
<comment type="function">
    <text evidence="6">Required for the formation of N(7)-methylguanine at position 46 (m7G46) in tRNA. In the complex, it is required to stabilize and induce conformational changes of the catalytic subunit.</text>
</comment>
<proteinExistence type="inferred from homology"/>
<evidence type="ECO:0000313" key="7">
    <source>
        <dbReference type="EMBL" id="ODV66409.1"/>
    </source>
</evidence>